<comment type="caution">
    <text evidence="5">The sequence shown here is derived from an EMBL/GenBank/DDBJ whole genome shotgun (WGS) entry which is preliminary data.</text>
</comment>
<proteinExistence type="inferred from homology"/>
<evidence type="ECO:0000313" key="6">
    <source>
        <dbReference type="Proteomes" id="UP000006237"/>
    </source>
</evidence>
<sequence>MQAKKRWKRVMLVVYFSSTTENTRKFVDKLGLPSARIPLKRKDPDLIVDEPYVLICPTYGGGVSMRGEPPKPVPVQVIHFLNNKHNRDLIRGVISSGNLNFGPDYGTSGTVISQKCKVPYLYRFELLGTPEDVEHVRRGIVDNAERLGLKP</sequence>
<organism evidence="5 6">
    <name type="scientific">Corynebacterium glucuronolyticum ATCC 51866</name>
    <dbReference type="NCBI Taxonomy" id="548478"/>
    <lineage>
        <taxon>Bacteria</taxon>
        <taxon>Bacillati</taxon>
        <taxon>Actinomycetota</taxon>
        <taxon>Actinomycetes</taxon>
        <taxon>Mycobacteriales</taxon>
        <taxon>Corynebacteriaceae</taxon>
        <taxon>Corynebacterium</taxon>
    </lineage>
</organism>
<dbReference type="InterPro" id="IPR029039">
    <property type="entry name" value="Flavoprotein-like_sf"/>
</dbReference>
<dbReference type="Gene3D" id="3.40.50.360">
    <property type="match status" value="1"/>
</dbReference>
<evidence type="ECO:0000256" key="1">
    <source>
        <dbReference type="ARBA" id="ARBA00003999"/>
    </source>
</evidence>
<dbReference type="PIRSF" id="PIRSF005087">
    <property type="entry name" value="NrdI"/>
    <property type="match status" value="1"/>
</dbReference>
<evidence type="ECO:0000256" key="3">
    <source>
        <dbReference type="ARBA" id="ARBA00020129"/>
    </source>
</evidence>
<dbReference type="PANTHER" id="PTHR37297:SF1">
    <property type="entry name" value="PROTEIN NRDI"/>
    <property type="match status" value="1"/>
</dbReference>
<accession>A0ABP2DVC5</accession>
<evidence type="ECO:0000256" key="2">
    <source>
        <dbReference type="ARBA" id="ARBA00009942"/>
    </source>
</evidence>
<evidence type="ECO:0000313" key="5">
    <source>
        <dbReference type="EMBL" id="EEI62401.1"/>
    </source>
</evidence>
<reference evidence="5 6" key="1">
    <citation type="submission" date="2009-01" db="EMBL/GenBank/DDBJ databases">
        <authorList>
            <person name="Qin X."/>
            <person name="Bachman B."/>
            <person name="Battles P."/>
            <person name="Bell A."/>
            <person name="Bess C."/>
            <person name="Bickham C."/>
            <person name="Chaboub L."/>
            <person name="Chen D."/>
            <person name="Coyle M."/>
            <person name="Deiros D.R."/>
            <person name="Dinh H."/>
            <person name="Forbes L."/>
            <person name="Fowler G."/>
            <person name="Francisco L."/>
            <person name="Fu Q."/>
            <person name="Gubbala S."/>
            <person name="Hale W."/>
            <person name="Han Y."/>
            <person name="Hemphill L."/>
            <person name="Highlander S.K."/>
            <person name="Hirani K."/>
            <person name="Hogues M."/>
            <person name="Jackson L."/>
            <person name="Jakkamsetti A."/>
            <person name="Javaid M."/>
            <person name="Jiang H."/>
            <person name="Korchina V."/>
            <person name="Kovar C."/>
            <person name="Lara F."/>
            <person name="Lee S."/>
            <person name="Mata R."/>
            <person name="Mathew T."/>
            <person name="Moen C."/>
            <person name="Morales K."/>
            <person name="Munidasa M."/>
            <person name="Nazareth L."/>
            <person name="Ngo R."/>
            <person name="Nguyen L."/>
            <person name="Okwuonu G."/>
            <person name="Ongeri F."/>
            <person name="Patil S."/>
            <person name="Petrosino J."/>
            <person name="Pham C."/>
            <person name="Pham P."/>
            <person name="Pu L.-L."/>
            <person name="Puazo M."/>
            <person name="Raj R."/>
            <person name="Reid J."/>
            <person name="Rouhana J."/>
            <person name="Saada N."/>
            <person name="Shang Y."/>
            <person name="Simmons D."/>
            <person name="Thornton R."/>
            <person name="Warren J."/>
            <person name="Weissenberger G."/>
            <person name="Zhang J."/>
            <person name="Zhang L."/>
            <person name="Zhou C."/>
            <person name="Zhu D."/>
            <person name="Muzny D."/>
            <person name="Worley K."/>
            <person name="Gibbs R."/>
        </authorList>
    </citation>
    <scope>NUCLEOTIDE SEQUENCE [LARGE SCALE GENOMIC DNA]</scope>
    <source>
        <strain evidence="5 6">ATCC 51866</strain>
    </source>
</reference>
<dbReference type="InterPro" id="IPR004465">
    <property type="entry name" value="RNR_NrdI"/>
</dbReference>
<dbReference type="HAMAP" id="MF_00128">
    <property type="entry name" value="NrdI"/>
    <property type="match status" value="1"/>
</dbReference>
<keyword evidence="6" id="KW-1185">Reference proteome</keyword>
<dbReference type="Proteomes" id="UP000006237">
    <property type="component" value="Unassembled WGS sequence"/>
</dbReference>
<evidence type="ECO:0000256" key="4">
    <source>
        <dbReference type="HAMAP-Rule" id="MF_00128"/>
    </source>
</evidence>
<dbReference type="InterPro" id="IPR020852">
    <property type="entry name" value="RNR_Ib_NrdI_bac"/>
</dbReference>
<comment type="function">
    <text evidence="1 4">Probably involved in ribonucleotide reductase function.</text>
</comment>
<protein>
    <recommendedName>
        <fullName evidence="3 4">Protein NrdI</fullName>
    </recommendedName>
</protein>
<dbReference type="NCBIfam" id="TIGR00333">
    <property type="entry name" value="nrdI"/>
    <property type="match status" value="1"/>
</dbReference>
<name>A0ABP2DVC5_9CORY</name>
<dbReference type="PANTHER" id="PTHR37297">
    <property type="entry name" value="PROTEIN NRDI"/>
    <property type="match status" value="1"/>
</dbReference>
<dbReference type="Pfam" id="PF07972">
    <property type="entry name" value="Flavodoxin_NdrI"/>
    <property type="match status" value="1"/>
</dbReference>
<dbReference type="SUPFAM" id="SSF52218">
    <property type="entry name" value="Flavoproteins"/>
    <property type="match status" value="1"/>
</dbReference>
<comment type="similarity">
    <text evidence="2 4">Belongs to the NrdI family.</text>
</comment>
<dbReference type="EMBL" id="ACHF01000109">
    <property type="protein sequence ID" value="EEI62401.1"/>
    <property type="molecule type" value="Genomic_DNA"/>
</dbReference>
<gene>
    <name evidence="4 5" type="primary">nrdI</name>
    <name evidence="5" type="ORF">HMPREF0293_2122</name>
</gene>